<dbReference type="Pfam" id="PF14338">
    <property type="entry name" value="Mrr_N"/>
    <property type="match status" value="1"/>
</dbReference>
<dbReference type="InterPro" id="IPR025745">
    <property type="entry name" value="Mrr-like_N_dom"/>
</dbReference>
<dbReference type="InterPro" id="IPR011856">
    <property type="entry name" value="tRNA_endonuc-like_dom_sf"/>
</dbReference>
<gene>
    <name evidence="3" type="ORF">C7K08_11455</name>
</gene>
<dbReference type="GO" id="GO:0015666">
    <property type="term" value="F:restriction endodeoxyribonuclease activity"/>
    <property type="evidence" value="ECO:0007669"/>
    <property type="project" value="TreeGrafter"/>
</dbReference>
<dbReference type="AlphaFoldDB" id="A0A2P7EC09"/>
<dbReference type="GO" id="GO:0009307">
    <property type="term" value="P:DNA restriction-modification system"/>
    <property type="evidence" value="ECO:0007669"/>
    <property type="project" value="InterPro"/>
</dbReference>
<proteinExistence type="predicted"/>
<evidence type="ECO:0008006" key="5">
    <source>
        <dbReference type="Google" id="ProtNLM"/>
    </source>
</evidence>
<protein>
    <recommendedName>
        <fullName evidence="5">Restriction endonuclease</fullName>
    </recommendedName>
</protein>
<dbReference type="InterPro" id="IPR011335">
    <property type="entry name" value="Restrct_endonuc-II-like"/>
</dbReference>
<sequence length="308" mass="34227">MTDIPKFHQFMRPLLQVLQEHGEMSRNDAIEAVVKEMGLTEDQMCINQESNGKSLVRGRIGWASSYLRVAGALIGPKRGYFALGQNAIKLLALNRPIKRTDLINFEEWKIHQASKQSKNQLPQESDRDLNIDDSTPEDLIEAGVKLIKEQLASDLLEQMKKMDPYAFESLVLDLLAAMGYGGGSRMAMQGVPRGPDGGIDGRINEDKLGLDQIYMQAKRYADNAVSSEKVQAFVGAMTQGGCRKGVFVTTSTFTSDAKQFAASIRDPRLVLVDGNKLTDLMIQHEIGIETKQVIKISRINLDYFGSDE</sequence>
<accession>A0A2P7EC09</accession>
<dbReference type="Gene3D" id="3.40.1350.10">
    <property type="match status" value="1"/>
</dbReference>
<reference evidence="4" key="1">
    <citation type="submission" date="2018-03" db="EMBL/GenBank/DDBJ databases">
        <title>Ecological and genomic features of two cosmopolitan and abundant freshwater picocyanobacteria.</title>
        <authorList>
            <person name="Cabello-Yeves P.J."/>
            <person name="Picazo A."/>
            <person name="Camacho A."/>
            <person name="Callieri C."/>
            <person name="Rosselli R."/>
            <person name="Roda-Garcia J."/>
            <person name="Coutinho F.H."/>
            <person name="Rodriguez-Valera F."/>
        </authorList>
    </citation>
    <scope>NUCLEOTIDE SEQUENCE [LARGE SCALE GENOMIC DNA]</scope>
    <source>
        <strain evidence="4">Tous</strain>
    </source>
</reference>
<feature type="domain" description="Restriction endonuclease type IV Mrr" evidence="1">
    <location>
        <begin position="160"/>
        <end position="281"/>
    </location>
</feature>
<comment type="caution">
    <text evidence="3">The sequence shown here is derived from an EMBL/GenBank/DDBJ whole genome shotgun (WGS) entry which is preliminary data.</text>
</comment>
<dbReference type="Pfam" id="PF04471">
    <property type="entry name" value="Mrr_cat"/>
    <property type="match status" value="1"/>
</dbReference>
<evidence type="ECO:0000313" key="4">
    <source>
        <dbReference type="Proteomes" id="UP000240206"/>
    </source>
</evidence>
<dbReference type="RefSeq" id="WP_106500745.1">
    <property type="nucleotide sequence ID" value="NZ_PXVC01000078.1"/>
</dbReference>
<organism evidence="3 4">
    <name type="scientific">Synechococcus lacustris str. Tous</name>
    <dbReference type="NCBI Taxonomy" id="1910958"/>
    <lineage>
        <taxon>Bacteria</taxon>
        <taxon>Bacillati</taxon>
        <taxon>Cyanobacteriota</taxon>
        <taxon>Cyanophyceae</taxon>
        <taxon>Synechococcales</taxon>
        <taxon>Synechococcaceae</taxon>
        <taxon>Synechococcus</taxon>
    </lineage>
</organism>
<keyword evidence="4" id="KW-1185">Reference proteome</keyword>
<dbReference type="Proteomes" id="UP000240206">
    <property type="component" value="Unassembled WGS sequence"/>
</dbReference>
<feature type="domain" description="Restriction system protein Mrr-like N-terminal" evidence="2">
    <location>
        <begin position="7"/>
        <end position="91"/>
    </location>
</feature>
<dbReference type="PANTHER" id="PTHR30015">
    <property type="entry name" value="MRR RESTRICTION SYSTEM PROTEIN"/>
    <property type="match status" value="1"/>
</dbReference>
<name>A0A2P7EC09_9SYNE</name>
<evidence type="ECO:0000259" key="1">
    <source>
        <dbReference type="Pfam" id="PF04471"/>
    </source>
</evidence>
<dbReference type="SUPFAM" id="SSF52980">
    <property type="entry name" value="Restriction endonuclease-like"/>
    <property type="match status" value="1"/>
</dbReference>
<evidence type="ECO:0000313" key="3">
    <source>
        <dbReference type="EMBL" id="PSI00756.1"/>
    </source>
</evidence>
<dbReference type="InterPro" id="IPR007560">
    <property type="entry name" value="Restrct_endonuc_IV_Mrr"/>
</dbReference>
<dbReference type="EMBL" id="PXVC01000078">
    <property type="protein sequence ID" value="PSI00756.1"/>
    <property type="molecule type" value="Genomic_DNA"/>
</dbReference>
<dbReference type="PANTHER" id="PTHR30015:SF7">
    <property type="entry name" value="TYPE IV METHYL-DIRECTED RESTRICTION ENZYME ECOKMRR"/>
    <property type="match status" value="1"/>
</dbReference>
<dbReference type="GO" id="GO:0003677">
    <property type="term" value="F:DNA binding"/>
    <property type="evidence" value="ECO:0007669"/>
    <property type="project" value="InterPro"/>
</dbReference>
<evidence type="ECO:0000259" key="2">
    <source>
        <dbReference type="Pfam" id="PF14338"/>
    </source>
</evidence>
<dbReference type="InterPro" id="IPR052906">
    <property type="entry name" value="Type_IV_Methyl-Rstrct_Enzyme"/>
</dbReference>